<reference evidence="1" key="1">
    <citation type="journal article" date="2020" name="Stud. Mycol.">
        <title>101 Dothideomycetes genomes: a test case for predicting lifestyles and emergence of pathogens.</title>
        <authorList>
            <person name="Haridas S."/>
            <person name="Albert R."/>
            <person name="Binder M."/>
            <person name="Bloem J."/>
            <person name="Labutti K."/>
            <person name="Salamov A."/>
            <person name="Andreopoulos B."/>
            <person name="Baker S."/>
            <person name="Barry K."/>
            <person name="Bills G."/>
            <person name="Bluhm B."/>
            <person name="Cannon C."/>
            <person name="Castanera R."/>
            <person name="Culley D."/>
            <person name="Daum C."/>
            <person name="Ezra D."/>
            <person name="Gonzalez J."/>
            <person name="Henrissat B."/>
            <person name="Kuo A."/>
            <person name="Liang C."/>
            <person name="Lipzen A."/>
            <person name="Lutzoni F."/>
            <person name="Magnuson J."/>
            <person name="Mondo S."/>
            <person name="Nolan M."/>
            <person name="Ohm R."/>
            <person name="Pangilinan J."/>
            <person name="Park H.-J."/>
            <person name="Ramirez L."/>
            <person name="Alfaro M."/>
            <person name="Sun H."/>
            <person name="Tritt A."/>
            <person name="Yoshinaga Y."/>
            <person name="Zwiers L.-H."/>
            <person name="Turgeon B."/>
            <person name="Goodwin S."/>
            <person name="Spatafora J."/>
            <person name="Crous P."/>
            <person name="Grigoriev I."/>
        </authorList>
    </citation>
    <scope>NUCLEOTIDE SEQUENCE</scope>
    <source>
        <strain evidence="1">ATCC 200398</strain>
    </source>
</reference>
<dbReference type="EMBL" id="MU003515">
    <property type="protein sequence ID" value="KAF2468545.1"/>
    <property type="molecule type" value="Genomic_DNA"/>
</dbReference>
<sequence>MEAESWSLVPNLNLFAKKFPVPGLSPMYPDVYCSNNGEVCHATTGEGEINAALSTAALLASPLFNLTTTYILVTGISSISPKHGTLGSVTLPLYSIQFSLVHELSALQTPANFSSNYIPLGAKAPDQYPVYLFGTEVFELNDALRKEVASYAKRAYLNDSDSAIFYRSLYYSKNGEYTPGAAPPGIELCDSITSDTWYSGSKIGEAIEGYVKLVTNNHGVYCTAAQEDSAILAALFRGTLHVPRLVDFDRVIVLRSGADFDREHWRQEAAQNLLWVDSPGRAPALRNIGIAGGKIVSGILGNWTRVFEKGVKAENYVGDVFGTAGGTPDFGPKKRPGKGEDGKGSMVIGEVL</sequence>
<gene>
    <name evidence="1" type="ORF">BDR25DRAFT_326722</name>
</gene>
<proteinExistence type="predicted"/>
<name>A0ACB6QR32_9PLEO</name>
<accession>A0ACB6QR32</accession>
<keyword evidence="2" id="KW-1185">Reference proteome</keyword>
<comment type="caution">
    <text evidence="1">The sequence shown here is derived from an EMBL/GenBank/DDBJ whole genome shotgun (WGS) entry which is preliminary data.</text>
</comment>
<evidence type="ECO:0000313" key="1">
    <source>
        <dbReference type="EMBL" id="KAF2468545.1"/>
    </source>
</evidence>
<dbReference type="Proteomes" id="UP000799755">
    <property type="component" value="Unassembled WGS sequence"/>
</dbReference>
<protein>
    <submittedName>
        <fullName evidence="1">Purine nucleoside permease</fullName>
    </submittedName>
</protein>
<evidence type="ECO:0000313" key="2">
    <source>
        <dbReference type="Proteomes" id="UP000799755"/>
    </source>
</evidence>
<organism evidence="1 2">
    <name type="scientific">Lindgomyces ingoldianus</name>
    <dbReference type="NCBI Taxonomy" id="673940"/>
    <lineage>
        <taxon>Eukaryota</taxon>
        <taxon>Fungi</taxon>
        <taxon>Dikarya</taxon>
        <taxon>Ascomycota</taxon>
        <taxon>Pezizomycotina</taxon>
        <taxon>Dothideomycetes</taxon>
        <taxon>Pleosporomycetidae</taxon>
        <taxon>Pleosporales</taxon>
        <taxon>Lindgomycetaceae</taxon>
        <taxon>Lindgomyces</taxon>
    </lineage>
</organism>